<dbReference type="SUPFAM" id="SSF53756">
    <property type="entry name" value="UDP-Glycosyltransferase/glycogen phosphorylase"/>
    <property type="match status" value="1"/>
</dbReference>
<evidence type="ECO:0000313" key="7">
    <source>
        <dbReference type="EMBL" id="GMR61489.1"/>
    </source>
</evidence>
<comment type="similarity">
    <text evidence="1">Belongs to the UDP-glycosyltransferase family.</text>
</comment>
<organism evidence="7 8">
    <name type="scientific">Pristionchus mayeri</name>
    <dbReference type="NCBI Taxonomy" id="1317129"/>
    <lineage>
        <taxon>Eukaryota</taxon>
        <taxon>Metazoa</taxon>
        <taxon>Ecdysozoa</taxon>
        <taxon>Nematoda</taxon>
        <taxon>Chromadorea</taxon>
        <taxon>Rhabditida</taxon>
        <taxon>Rhabditina</taxon>
        <taxon>Diplogasteromorpha</taxon>
        <taxon>Diplogasteroidea</taxon>
        <taxon>Neodiplogasteridae</taxon>
        <taxon>Pristionchus</taxon>
    </lineage>
</organism>
<dbReference type="GO" id="GO:0015020">
    <property type="term" value="F:glucuronosyltransferase activity"/>
    <property type="evidence" value="ECO:0007669"/>
    <property type="project" value="UniProtKB-EC"/>
</dbReference>
<protein>
    <recommendedName>
        <fullName evidence="2">glucuronosyltransferase</fullName>
        <ecNumber evidence="2">2.4.1.17</ecNumber>
    </recommendedName>
</protein>
<feature type="non-terminal residue" evidence="7">
    <location>
        <position position="293"/>
    </location>
</feature>
<evidence type="ECO:0000313" key="8">
    <source>
        <dbReference type="Proteomes" id="UP001328107"/>
    </source>
</evidence>
<keyword evidence="3" id="KW-0328">Glycosyltransferase</keyword>
<dbReference type="AlphaFoldDB" id="A0AAN5DE68"/>
<dbReference type="InterPro" id="IPR002213">
    <property type="entry name" value="UDP_glucos_trans"/>
</dbReference>
<dbReference type="EC" id="2.4.1.17" evidence="2"/>
<reference evidence="8" key="1">
    <citation type="submission" date="2022-10" db="EMBL/GenBank/DDBJ databases">
        <title>Genome assembly of Pristionchus species.</title>
        <authorList>
            <person name="Yoshida K."/>
            <person name="Sommer R.J."/>
        </authorList>
    </citation>
    <scope>NUCLEOTIDE SEQUENCE [LARGE SCALE GENOMIC DNA]</scope>
    <source>
        <strain evidence="8">RS5460</strain>
    </source>
</reference>
<dbReference type="EMBL" id="BTRK01000006">
    <property type="protein sequence ID" value="GMR61489.1"/>
    <property type="molecule type" value="Genomic_DNA"/>
</dbReference>
<dbReference type="PANTHER" id="PTHR48043:SF23">
    <property type="entry name" value="UDP-GLUCURONOSYLTRANSFERASE"/>
    <property type="match status" value="1"/>
</dbReference>
<name>A0AAN5DE68_9BILA</name>
<evidence type="ECO:0000256" key="5">
    <source>
        <dbReference type="ARBA" id="ARBA00022729"/>
    </source>
</evidence>
<keyword evidence="4" id="KW-0808">Transferase</keyword>
<gene>
    <name evidence="7" type="ORF">PMAYCL1PPCAC_31684</name>
</gene>
<evidence type="ECO:0000256" key="4">
    <source>
        <dbReference type="ARBA" id="ARBA00022679"/>
    </source>
</evidence>
<dbReference type="Proteomes" id="UP001328107">
    <property type="component" value="Unassembled WGS sequence"/>
</dbReference>
<comment type="catalytic activity">
    <reaction evidence="6">
        <text>glucuronate acceptor + UDP-alpha-D-glucuronate = acceptor beta-D-glucuronoside + UDP + H(+)</text>
        <dbReference type="Rhea" id="RHEA:21032"/>
        <dbReference type="ChEBI" id="CHEBI:15378"/>
        <dbReference type="ChEBI" id="CHEBI:58052"/>
        <dbReference type="ChEBI" id="CHEBI:58223"/>
        <dbReference type="ChEBI" id="CHEBI:132367"/>
        <dbReference type="ChEBI" id="CHEBI:132368"/>
        <dbReference type="EC" id="2.4.1.17"/>
    </reaction>
</comment>
<comment type="caution">
    <text evidence="7">The sequence shown here is derived from an EMBL/GenBank/DDBJ whole genome shotgun (WGS) entry which is preliminary data.</text>
</comment>
<proteinExistence type="inferred from homology"/>
<accession>A0AAN5DE68</accession>
<keyword evidence="8" id="KW-1185">Reference proteome</keyword>
<evidence type="ECO:0000256" key="3">
    <source>
        <dbReference type="ARBA" id="ARBA00022676"/>
    </source>
</evidence>
<evidence type="ECO:0000256" key="1">
    <source>
        <dbReference type="ARBA" id="ARBA00009995"/>
    </source>
</evidence>
<dbReference type="InterPro" id="IPR050271">
    <property type="entry name" value="UDP-glycosyltransferase"/>
</dbReference>
<evidence type="ECO:0000256" key="2">
    <source>
        <dbReference type="ARBA" id="ARBA00012544"/>
    </source>
</evidence>
<sequence>MSHINDGSTKSKVVRIPADPEVVQRYAKIDSGEIDFFSFSELIPIIPLMMSQESGYMFSKTCEATLNSGEIEKLEKEHFDVYIVETFDVCGMMLAHLIKPLAVIMSSTTIIAGDDYDELGVPAALSYNPAELTRTLDIHSFTSRLWNLYADYVTKLQLSGARRQVDNVFMQKYGADYPSLKEISANVAYVFTNSEPLIDFATPTLSRVIDIGGLGAKEPQELDEYWQSVMTRREKVVLISFGSVAKSFLLAPNVKQALLTVASSFPSVTFVRKYEKKDEFALGPAAKIDNLVL</sequence>
<dbReference type="Pfam" id="PF00201">
    <property type="entry name" value="UDPGT"/>
    <property type="match status" value="1"/>
</dbReference>
<dbReference type="PANTHER" id="PTHR48043">
    <property type="entry name" value="EG:EG0003.4 PROTEIN-RELATED"/>
    <property type="match status" value="1"/>
</dbReference>
<evidence type="ECO:0000256" key="6">
    <source>
        <dbReference type="ARBA" id="ARBA00047475"/>
    </source>
</evidence>
<keyword evidence="5" id="KW-0732">Signal</keyword>